<organism evidence="1 2">
    <name type="scientific">Enterococcus hirae (strain ATCC 9790 / DSM 20160 / JCM 8729 / LMG 6399 / NBRC 3181 / NCIMB 6459 / NCDO 1258 / NCTC 12367 / WDCM 00089 / R)</name>
    <dbReference type="NCBI Taxonomy" id="768486"/>
    <lineage>
        <taxon>Bacteria</taxon>
        <taxon>Bacillati</taxon>
        <taxon>Bacillota</taxon>
        <taxon>Bacilli</taxon>
        <taxon>Lactobacillales</taxon>
        <taxon>Enterococcaceae</taxon>
        <taxon>Enterococcus</taxon>
    </lineage>
</organism>
<proteinExistence type="predicted"/>
<reference evidence="1 2" key="1">
    <citation type="journal article" date="2012" name="J. Bacteriol.">
        <title>Genome sequence of Enterococcus hirae (Streptococcus faecalis) ATCC 9790, a model organism for the study of ion transport, bioenergetics, and copper homeostasis.</title>
        <authorList>
            <person name="Gaechter T."/>
            <person name="Wunderlin C."/>
            <person name="Schmidheini T."/>
            <person name="Solioz M."/>
        </authorList>
    </citation>
    <scope>NUCLEOTIDE SEQUENCE [LARGE SCALE GENOMIC DNA]</scope>
    <source>
        <strain evidence="2">ATCC 9790 / DSM 20160 / JCM 8729 / LMG 6399 / NBRC 3181 / NCIMB 6459 / NCDO 1258 / NCTC 12367 / WDCM 00089 / R</strain>
    </source>
</reference>
<dbReference type="HOGENOM" id="CLU_2787409_0_0_9"/>
<sequence length="68" mass="7524">MNSIEDLEDNKKEFFKIASHILKNSGLLPKISSENAVDRIINSMGNLDGTNSGLLQGVEAFILLMIFK</sequence>
<dbReference type="AlphaFoldDB" id="I6SV38"/>
<dbReference type="KEGG" id="ehr:EHR_01150"/>
<keyword evidence="2" id="KW-1185">Reference proteome</keyword>
<gene>
    <name evidence="1" type="ordered locus">EHR_01150</name>
</gene>
<protein>
    <submittedName>
        <fullName evidence="1">Uncharacterized protein</fullName>
    </submittedName>
</protein>
<dbReference type="EMBL" id="CP003504">
    <property type="protein sequence ID" value="AFM69222.1"/>
    <property type="molecule type" value="Genomic_DNA"/>
</dbReference>
<accession>I6SV38</accession>
<evidence type="ECO:0000313" key="2">
    <source>
        <dbReference type="Proteomes" id="UP000002895"/>
    </source>
</evidence>
<name>I6SV38_ENTHA</name>
<evidence type="ECO:0000313" key="1">
    <source>
        <dbReference type="EMBL" id="AFM69222.1"/>
    </source>
</evidence>
<dbReference type="Proteomes" id="UP000002895">
    <property type="component" value="Chromosome"/>
</dbReference>